<dbReference type="AlphaFoldDB" id="A0A8U0HWY6"/>
<evidence type="ECO:0000256" key="1">
    <source>
        <dbReference type="SAM" id="MobiDB-lite"/>
    </source>
</evidence>
<dbReference type="KEGG" id="halx:M0R89_06105"/>
<evidence type="ECO:0000313" key="3">
    <source>
        <dbReference type="Proteomes" id="UP000830729"/>
    </source>
</evidence>
<organism evidence="2 3">
    <name type="scientific">Halorussus limi</name>
    <dbReference type="NCBI Taxonomy" id="2938695"/>
    <lineage>
        <taxon>Archaea</taxon>
        <taxon>Methanobacteriati</taxon>
        <taxon>Methanobacteriota</taxon>
        <taxon>Stenosarchaea group</taxon>
        <taxon>Halobacteria</taxon>
        <taxon>Halobacteriales</taxon>
        <taxon>Haladaptataceae</taxon>
        <taxon>Halorussus</taxon>
    </lineage>
</organism>
<dbReference type="Proteomes" id="UP000830729">
    <property type="component" value="Chromosome"/>
</dbReference>
<feature type="region of interest" description="Disordered" evidence="1">
    <location>
        <begin position="174"/>
        <end position="235"/>
    </location>
</feature>
<protein>
    <submittedName>
        <fullName evidence="2">Uncharacterized protein</fullName>
    </submittedName>
</protein>
<dbReference type="EMBL" id="CP096659">
    <property type="protein sequence ID" value="UPV75635.1"/>
    <property type="molecule type" value="Genomic_DNA"/>
</dbReference>
<keyword evidence="3" id="KW-1185">Reference proteome</keyword>
<feature type="compositionally biased region" description="Basic and acidic residues" evidence="1">
    <location>
        <begin position="222"/>
        <end position="235"/>
    </location>
</feature>
<dbReference type="GeneID" id="72184754"/>
<evidence type="ECO:0000313" key="2">
    <source>
        <dbReference type="EMBL" id="UPV75635.1"/>
    </source>
</evidence>
<dbReference type="RefSeq" id="WP_248651673.1">
    <property type="nucleotide sequence ID" value="NZ_CP096659.1"/>
</dbReference>
<gene>
    <name evidence="2" type="ORF">M0R89_06105</name>
</gene>
<proteinExistence type="predicted"/>
<accession>A0A8U0HWY6</accession>
<reference evidence="2 3" key="1">
    <citation type="submission" date="2022-04" db="EMBL/GenBank/DDBJ databases">
        <title>Diverse halophilic archaea isolated from saline environments.</title>
        <authorList>
            <person name="Cui H.-L."/>
        </authorList>
    </citation>
    <scope>NUCLEOTIDE SEQUENCE [LARGE SCALE GENOMIC DNA]</scope>
    <source>
        <strain evidence="2 3">XZYJT49</strain>
    </source>
</reference>
<feature type="compositionally biased region" description="Low complexity" evidence="1">
    <location>
        <begin position="187"/>
        <end position="202"/>
    </location>
</feature>
<sequence length="235" mass="26422">MTERSEIVGIRLTPEEREEFEEFLREENEFDSLSRLFRVTAYRYMTSGDEEATVNQDEIIRAVDTSVTPLAERLDRIEEHVLSIDSSVTNDDKIDRLARDLYSSLPVHSTGNDLPDFDEVGQFDTPSDLALAQAISTPEVWAQYFDEDLADVRRACARMLEYYPDVGFVEDTTEEAEADIPRHDNLSIGGSSSHTDSTSDSSPRVSVGDESLSAGSNEEDPDKSTVRRYYKESGA</sequence>
<name>A0A8U0HWY6_9EURY</name>